<dbReference type="Proteomes" id="UP000429607">
    <property type="component" value="Unassembled WGS sequence"/>
</dbReference>
<comment type="caution">
    <text evidence="3">The sequence shown here is derived from an EMBL/GenBank/DDBJ whole genome shotgun (WGS) entry which is preliminary data.</text>
</comment>
<protein>
    <recommendedName>
        <fullName evidence="9">RxLR effector protein</fullName>
    </recommendedName>
</protein>
<feature type="signal peptide" evidence="2">
    <location>
        <begin position="1"/>
        <end position="25"/>
    </location>
</feature>
<feature type="compositionally biased region" description="Gly residues" evidence="1">
    <location>
        <begin position="54"/>
        <end position="65"/>
    </location>
</feature>
<feature type="compositionally biased region" description="Low complexity" evidence="1">
    <location>
        <begin position="66"/>
        <end position="76"/>
    </location>
</feature>
<evidence type="ECO:0000313" key="5">
    <source>
        <dbReference type="EMBL" id="KAE9312798.1"/>
    </source>
</evidence>
<keyword evidence="2" id="KW-0732">Signal</keyword>
<gene>
    <name evidence="4" type="ORF">PR001_g27049</name>
    <name evidence="3" type="ORF">PR002_g27788</name>
    <name evidence="5" type="ORF">PR003_g19673</name>
</gene>
<dbReference type="EMBL" id="QXFT01001677">
    <property type="protein sequence ID" value="KAE9312798.1"/>
    <property type="molecule type" value="Genomic_DNA"/>
</dbReference>
<feature type="region of interest" description="Disordered" evidence="1">
    <location>
        <begin position="29"/>
        <end position="86"/>
    </location>
</feature>
<keyword evidence="7" id="KW-1185">Reference proteome</keyword>
<sequence length="86" mass="9013">MPRVYILSFLPSMLLLLMDVIIVDPHQGKERQVRPDEPHGTAILGVGGAATASRGGGTRGRGAARGGRAATPGTPRSRSRCCSCRS</sequence>
<evidence type="ECO:0000313" key="7">
    <source>
        <dbReference type="Proteomes" id="UP000434957"/>
    </source>
</evidence>
<evidence type="ECO:0000313" key="8">
    <source>
        <dbReference type="Proteomes" id="UP000435112"/>
    </source>
</evidence>
<evidence type="ECO:0000313" key="6">
    <source>
        <dbReference type="Proteomes" id="UP000429607"/>
    </source>
</evidence>
<evidence type="ECO:0008006" key="9">
    <source>
        <dbReference type="Google" id="ProtNLM"/>
    </source>
</evidence>
<name>A0A6A3HHA6_9STRA</name>
<proteinExistence type="predicted"/>
<dbReference type="EMBL" id="QXFU01004526">
    <property type="protein sequence ID" value="KAE8968332.1"/>
    <property type="molecule type" value="Genomic_DNA"/>
</dbReference>
<evidence type="ECO:0000313" key="4">
    <source>
        <dbReference type="EMBL" id="KAE8970942.1"/>
    </source>
</evidence>
<dbReference type="Proteomes" id="UP000434957">
    <property type="component" value="Unassembled WGS sequence"/>
</dbReference>
<dbReference type="Proteomes" id="UP000435112">
    <property type="component" value="Unassembled WGS sequence"/>
</dbReference>
<organism evidence="3 8">
    <name type="scientific">Phytophthora rubi</name>
    <dbReference type="NCBI Taxonomy" id="129364"/>
    <lineage>
        <taxon>Eukaryota</taxon>
        <taxon>Sar</taxon>
        <taxon>Stramenopiles</taxon>
        <taxon>Oomycota</taxon>
        <taxon>Peronosporomycetes</taxon>
        <taxon>Peronosporales</taxon>
        <taxon>Peronosporaceae</taxon>
        <taxon>Phytophthora</taxon>
    </lineage>
</organism>
<evidence type="ECO:0000256" key="1">
    <source>
        <dbReference type="SAM" id="MobiDB-lite"/>
    </source>
</evidence>
<dbReference type="AlphaFoldDB" id="A0A6A3HHA6"/>
<accession>A0A6A3HHA6</accession>
<reference evidence="6 8" key="1">
    <citation type="submission" date="2018-09" db="EMBL/GenBank/DDBJ databases">
        <title>Genomic investigation of the strawberry pathogen Phytophthora fragariae indicates pathogenicity is determined by transcriptional variation in three key races.</title>
        <authorList>
            <person name="Adams T.M."/>
            <person name="Armitage A.D."/>
            <person name="Sobczyk M.K."/>
            <person name="Bates H.J."/>
            <person name="Dunwell J.M."/>
            <person name="Nellist C.F."/>
            <person name="Harrison R.J."/>
        </authorList>
    </citation>
    <scope>NUCLEOTIDE SEQUENCE [LARGE SCALE GENOMIC DNA]</scope>
    <source>
        <strain evidence="4 6">SCRP249</strain>
        <strain evidence="3 8">SCRP324</strain>
        <strain evidence="5 7">SCRP333</strain>
    </source>
</reference>
<evidence type="ECO:0000313" key="3">
    <source>
        <dbReference type="EMBL" id="KAE8968332.1"/>
    </source>
</evidence>
<evidence type="ECO:0000256" key="2">
    <source>
        <dbReference type="SAM" id="SignalP"/>
    </source>
</evidence>
<feature type="chain" id="PRO_5036379638" description="RxLR effector protein" evidence="2">
    <location>
        <begin position="26"/>
        <end position="86"/>
    </location>
</feature>
<dbReference type="EMBL" id="QXFV01004219">
    <property type="protein sequence ID" value="KAE8970942.1"/>
    <property type="molecule type" value="Genomic_DNA"/>
</dbReference>
<feature type="compositionally biased region" description="Basic and acidic residues" evidence="1">
    <location>
        <begin position="29"/>
        <end position="39"/>
    </location>
</feature>